<dbReference type="InParanoid" id="A0A2R5GJX8"/>
<dbReference type="SUPFAM" id="SSF56059">
    <property type="entry name" value="Glutathione synthetase ATP-binding domain-like"/>
    <property type="match status" value="1"/>
</dbReference>
<dbReference type="PANTHER" id="PTHR43585:SF2">
    <property type="entry name" value="ATP-GRASP ENZYME FSQD"/>
    <property type="match status" value="1"/>
</dbReference>
<dbReference type="Proteomes" id="UP000241890">
    <property type="component" value="Unassembled WGS sequence"/>
</dbReference>
<dbReference type="GO" id="GO:0016874">
    <property type="term" value="F:ligase activity"/>
    <property type="evidence" value="ECO:0007669"/>
    <property type="project" value="UniProtKB-KW"/>
</dbReference>
<accession>A0A2R5GJX8</accession>
<evidence type="ECO:0000313" key="7">
    <source>
        <dbReference type="Proteomes" id="UP000241890"/>
    </source>
</evidence>
<dbReference type="OrthoDB" id="434648at2759"/>
<organism evidence="6 7">
    <name type="scientific">Hondaea fermentalgiana</name>
    <dbReference type="NCBI Taxonomy" id="2315210"/>
    <lineage>
        <taxon>Eukaryota</taxon>
        <taxon>Sar</taxon>
        <taxon>Stramenopiles</taxon>
        <taxon>Bigyra</taxon>
        <taxon>Labyrinthulomycetes</taxon>
        <taxon>Thraustochytrida</taxon>
        <taxon>Thraustochytriidae</taxon>
        <taxon>Hondaea</taxon>
    </lineage>
</organism>
<dbReference type="Pfam" id="PF13535">
    <property type="entry name" value="ATP-grasp_4"/>
    <property type="match status" value="1"/>
</dbReference>
<evidence type="ECO:0000259" key="5">
    <source>
        <dbReference type="PROSITE" id="PS50975"/>
    </source>
</evidence>
<feature type="domain" description="ATP-grasp" evidence="5">
    <location>
        <begin position="143"/>
        <end position="346"/>
    </location>
</feature>
<dbReference type="PANTHER" id="PTHR43585">
    <property type="entry name" value="FUMIPYRROLE BIOSYNTHESIS PROTEIN C"/>
    <property type="match status" value="1"/>
</dbReference>
<keyword evidence="1" id="KW-0436">Ligase</keyword>
<name>A0A2R5GJX8_9STRA</name>
<dbReference type="AlphaFoldDB" id="A0A2R5GJX8"/>
<dbReference type="InterPro" id="IPR011761">
    <property type="entry name" value="ATP-grasp"/>
</dbReference>
<sequence length="464" mass="51252">MNFASEEYSASEANAVSAAMESMTIAPRGDREAAVAVVCPFSSGELLAERARELGYKLVLVFLAAKMEEGVLSCQVEGDYEVFYTGDDAETARILQDLPVDVQLVVPGAENGVVVADYLAAAMGLVHNPTELSIARRSKYLMGETIRLAGVRAVKQTISVDWDEIERFVLDWNPSPFKVIVKPNASAGSDDVFLCKNIDEVRAAFDCINGAINEFGEVNEGVLVQEFLEGIEYVVDSVSRNGEHKVVAIWQYDKRSLNGQFNNYFGMQLRAATTELEEALVAYNAEVLDALQINHGPSHAEIFVTRDSIVLVEVGSRIHGGHGTWKPLAQAAYGYNQIDETLNSYLRPDLFEALPPFPTELRVNAREVFLVNRFDGILRSLDGMERVRGMSSFLKEDLSVAPGSRMTKTIDLFTMPGRVQLLHADAEQVNQDYVRIHEMLLDGDVFEVVQDTKAIQAEEGPAEE</sequence>
<reference evidence="6 7" key="1">
    <citation type="submission" date="2017-12" db="EMBL/GenBank/DDBJ databases">
        <title>Sequencing, de novo assembly and annotation of complete genome of a new Thraustochytrid species, strain FCC1311.</title>
        <authorList>
            <person name="Sedici K."/>
            <person name="Godart F."/>
            <person name="Aiese Cigliano R."/>
            <person name="Sanseverino W."/>
            <person name="Barakat M."/>
            <person name="Ortet P."/>
            <person name="Marechal E."/>
            <person name="Cagnac O."/>
            <person name="Amato A."/>
        </authorList>
    </citation>
    <scope>NUCLEOTIDE SEQUENCE [LARGE SCALE GENOMIC DNA]</scope>
</reference>
<dbReference type="GO" id="GO:0046872">
    <property type="term" value="F:metal ion binding"/>
    <property type="evidence" value="ECO:0007669"/>
    <property type="project" value="InterPro"/>
</dbReference>
<comment type="caution">
    <text evidence="6">The sequence shown here is derived from an EMBL/GenBank/DDBJ whole genome shotgun (WGS) entry which is preliminary data.</text>
</comment>
<dbReference type="NCBIfam" id="NF005543">
    <property type="entry name" value="PRK07206.1"/>
    <property type="match status" value="1"/>
</dbReference>
<keyword evidence="2 4" id="KW-0547">Nucleotide-binding</keyword>
<dbReference type="GO" id="GO:0005524">
    <property type="term" value="F:ATP binding"/>
    <property type="evidence" value="ECO:0007669"/>
    <property type="project" value="UniProtKB-UniRule"/>
</dbReference>
<keyword evidence="3 4" id="KW-0067">ATP-binding</keyword>
<dbReference type="InterPro" id="IPR052032">
    <property type="entry name" value="ATP-dep_AA_Ligase"/>
</dbReference>
<evidence type="ECO:0000256" key="1">
    <source>
        <dbReference type="ARBA" id="ARBA00022598"/>
    </source>
</evidence>
<evidence type="ECO:0000256" key="2">
    <source>
        <dbReference type="ARBA" id="ARBA00022741"/>
    </source>
</evidence>
<dbReference type="PROSITE" id="PS50975">
    <property type="entry name" value="ATP_GRASP"/>
    <property type="match status" value="1"/>
</dbReference>
<evidence type="ECO:0000313" key="6">
    <source>
        <dbReference type="EMBL" id="GBG30629.1"/>
    </source>
</evidence>
<gene>
    <name evidence="6" type="ORF">FCC1311_068492</name>
</gene>
<dbReference type="Gene3D" id="3.30.470.20">
    <property type="entry name" value="ATP-grasp fold, B domain"/>
    <property type="match status" value="1"/>
</dbReference>
<keyword evidence="7" id="KW-1185">Reference proteome</keyword>
<evidence type="ECO:0000256" key="4">
    <source>
        <dbReference type="PROSITE-ProRule" id="PRU00409"/>
    </source>
</evidence>
<dbReference type="EMBL" id="BEYU01000079">
    <property type="protein sequence ID" value="GBG30629.1"/>
    <property type="molecule type" value="Genomic_DNA"/>
</dbReference>
<protein>
    <recommendedName>
        <fullName evidence="5">ATP-grasp domain-containing protein</fullName>
    </recommendedName>
</protein>
<evidence type="ECO:0000256" key="3">
    <source>
        <dbReference type="ARBA" id="ARBA00022840"/>
    </source>
</evidence>
<proteinExistence type="predicted"/>